<dbReference type="SMART" id="SM00357">
    <property type="entry name" value="CSP"/>
    <property type="match status" value="1"/>
</dbReference>
<dbReference type="GO" id="GO:0005829">
    <property type="term" value="C:cytosol"/>
    <property type="evidence" value="ECO:0007669"/>
    <property type="project" value="UniProtKB-ARBA"/>
</dbReference>
<evidence type="ECO:0000256" key="3">
    <source>
        <dbReference type="RuleBase" id="RU000408"/>
    </source>
</evidence>
<dbReference type="FunFam" id="2.40.50.140:FF:000006">
    <property type="entry name" value="Cold shock protein CspC"/>
    <property type="match status" value="1"/>
</dbReference>
<dbReference type="PROSITE" id="PS00352">
    <property type="entry name" value="CSD_1"/>
    <property type="match status" value="1"/>
</dbReference>
<dbReference type="Gene3D" id="6.20.370.130">
    <property type="match status" value="1"/>
</dbReference>
<dbReference type="PRINTS" id="PR00050">
    <property type="entry name" value="COLDSHOCK"/>
</dbReference>
<accession>Q6AL46</accession>
<proteinExistence type="predicted"/>
<dbReference type="Proteomes" id="UP000000602">
    <property type="component" value="Chromosome"/>
</dbReference>
<dbReference type="InterPro" id="IPR012156">
    <property type="entry name" value="Cold_shock_CspA"/>
</dbReference>
<keyword evidence="2" id="KW-0963">Cytoplasm</keyword>
<feature type="domain" description="CSD" evidence="4">
    <location>
        <begin position="1"/>
        <end position="65"/>
    </location>
</feature>
<dbReference type="RefSeq" id="WP_011189441.1">
    <property type="nucleotide sequence ID" value="NC_006138.1"/>
</dbReference>
<dbReference type="InterPro" id="IPR002059">
    <property type="entry name" value="CSP_DNA-bd"/>
</dbReference>
<dbReference type="GO" id="GO:0003676">
    <property type="term" value="F:nucleic acid binding"/>
    <property type="evidence" value="ECO:0007669"/>
    <property type="project" value="InterPro"/>
</dbReference>
<name>Q6AL46_DESPS</name>
<dbReference type="eggNOG" id="COG1278">
    <property type="taxonomic scope" value="Bacteria"/>
</dbReference>
<evidence type="ECO:0000313" key="6">
    <source>
        <dbReference type="Proteomes" id="UP000000602"/>
    </source>
</evidence>
<dbReference type="Pfam" id="PF00313">
    <property type="entry name" value="CSD"/>
    <property type="match status" value="1"/>
</dbReference>
<dbReference type="EMBL" id="CR522870">
    <property type="protein sequence ID" value="CAG36929.1"/>
    <property type="molecule type" value="Genomic_DNA"/>
</dbReference>
<keyword evidence="6" id="KW-1185">Reference proteome</keyword>
<dbReference type="PANTHER" id="PTHR11544">
    <property type="entry name" value="COLD SHOCK DOMAIN CONTAINING PROTEINS"/>
    <property type="match status" value="1"/>
</dbReference>
<dbReference type="KEGG" id="dps:DP2200"/>
<dbReference type="CDD" id="cd04458">
    <property type="entry name" value="CSP_CDS"/>
    <property type="match status" value="1"/>
</dbReference>
<evidence type="ECO:0000313" key="5">
    <source>
        <dbReference type="EMBL" id="CAG36929.1"/>
    </source>
</evidence>
<protein>
    <submittedName>
        <fullName evidence="5">Probable cold-shock protein</fullName>
    </submittedName>
</protein>
<dbReference type="HOGENOM" id="CLU_117621_6_3_7"/>
<organism evidence="5 6">
    <name type="scientific">Desulfotalea psychrophila (strain LSv54 / DSM 12343)</name>
    <dbReference type="NCBI Taxonomy" id="177439"/>
    <lineage>
        <taxon>Bacteria</taxon>
        <taxon>Pseudomonadati</taxon>
        <taxon>Thermodesulfobacteriota</taxon>
        <taxon>Desulfobulbia</taxon>
        <taxon>Desulfobulbales</taxon>
        <taxon>Desulfocapsaceae</taxon>
        <taxon>Desulfotalea</taxon>
    </lineage>
</organism>
<dbReference type="InterPro" id="IPR012340">
    <property type="entry name" value="NA-bd_OB-fold"/>
</dbReference>
<dbReference type="InterPro" id="IPR050181">
    <property type="entry name" value="Cold_shock_domain"/>
</dbReference>
<gene>
    <name evidence="5" type="ordered locus">DP2200</name>
</gene>
<dbReference type="InterPro" id="IPR011129">
    <property type="entry name" value="CSD"/>
</dbReference>
<sequence>MAEGTVKWFNDAKGFGFIEQEGGQDVFVHYSAIGGEGFKSLTEGSRVNFEIIDGPKGPAADNVLKA</sequence>
<evidence type="ECO:0000256" key="1">
    <source>
        <dbReference type="ARBA" id="ARBA00004496"/>
    </source>
</evidence>
<reference evidence="6" key="1">
    <citation type="journal article" date="2004" name="Environ. Microbiol.">
        <title>The genome of Desulfotalea psychrophila, a sulfate-reducing bacterium from permanently cold Arctic sediments.</title>
        <authorList>
            <person name="Rabus R."/>
            <person name="Ruepp A."/>
            <person name="Frickey T."/>
            <person name="Rattei T."/>
            <person name="Fartmann B."/>
            <person name="Stark M."/>
            <person name="Bauer M."/>
            <person name="Zibat A."/>
            <person name="Lombardot T."/>
            <person name="Becker I."/>
            <person name="Amann J."/>
            <person name="Gellner K."/>
            <person name="Teeling H."/>
            <person name="Leuschner W.D."/>
            <person name="Gloeckner F.-O."/>
            <person name="Lupas A.N."/>
            <person name="Amann R."/>
            <person name="Klenk H.-P."/>
        </authorList>
    </citation>
    <scope>NUCLEOTIDE SEQUENCE [LARGE SCALE GENOMIC DNA]</scope>
    <source>
        <strain evidence="6">DSM 12343 / LSv54</strain>
    </source>
</reference>
<dbReference type="OrthoDB" id="9800919at2"/>
<dbReference type="PIRSF" id="PIRSF002599">
    <property type="entry name" value="Cold_shock_A"/>
    <property type="match status" value="1"/>
</dbReference>
<dbReference type="AlphaFoldDB" id="Q6AL46"/>
<dbReference type="Gene3D" id="2.40.50.140">
    <property type="entry name" value="Nucleic acid-binding proteins"/>
    <property type="match status" value="1"/>
</dbReference>
<evidence type="ECO:0000259" key="4">
    <source>
        <dbReference type="PROSITE" id="PS51857"/>
    </source>
</evidence>
<dbReference type="SUPFAM" id="SSF50249">
    <property type="entry name" value="Nucleic acid-binding proteins"/>
    <property type="match status" value="1"/>
</dbReference>
<dbReference type="InterPro" id="IPR019844">
    <property type="entry name" value="CSD_CS"/>
</dbReference>
<evidence type="ECO:0000256" key="2">
    <source>
        <dbReference type="ARBA" id="ARBA00022490"/>
    </source>
</evidence>
<dbReference type="PROSITE" id="PS51857">
    <property type="entry name" value="CSD_2"/>
    <property type="match status" value="1"/>
</dbReference>
<dbReference type="STRING" id="177439.DP2200"/>
<comment type="subcellular location">
    <subcellularLocation>
        <location evidence="1 3">Cytoplasm</location>
    </subcellularLocation>
</comment>